<evidence type="ECO:0000313" key="1">
    <source>
        <dbReference type="EMBL" id="MBC5731111.1"/>
    </source>
</evidence>
<protein>
    <submittedName>
        <fullName evidence="1">DUF4054 domain-containing protein</fullName>
    </submittedName>
</protein>
<organism evidence="1 2">
    <name type="scientific">Pseudoflavonifractor hominis</name>
    <dbReference type="NCBI Taxonomy" id="2763059"/>
    <lineage>
        <taxon>Bacteria</taxon>
        <taxon>Bacillati</taxon>
        <taxon>Bacillota</taxon>
        <taxon>Clostridia</taxon>
        <taxon>Eubacteriales</taxon>
        <taxon>Oscillospiraceae</taxon>
        <taxon>Pseudoflavonifractor</taxon>
    </lineage>
</organism>
<name>A0ABR7HUL7_9FIRM</name>
<dbReference type="EMBL" id="JACOPR010000005">
    <property type="protein sequence ID" value="MBC5731111.1"/>
    <property type="molecule type" value="Genomic_DNA"/>
</dbReference>
<dbReference type="RefSeq" id="WP_186963854.1">
    <property type="nucleotide sequence ID" value="NZ_JACOPR010000005.1"/>
</dbReference>
<dbReference type="InterPro" id="IPR025127">
    <property type="entry name" value="DUF4054"/>
</dbReference>
<proteinExistence type="predicted"/>
<gene>
    <name evidence="1" type="ORF">H8S34_09750</name>
</gene>
<dbReference type="Proteomes" id="UP000660021">
    <property type="component" value="Unassembled WGS sequence"/>
</dbReference>
<comment type="caution">
    <text evidence="1">The sequence shown here is derived from an EMBL/GenBank/DDBJ whole genome shotgun (WGS) entry which is preliminary data.</text>
</comment>
<dbReference type="Pfam" id="PF13262">
    <property type="entry name" value="DUF4054"/>
    <property type="match status" value="1"/>
</dbReference>
<evidence type="ECO:0000313" key="2">
    <source>
        <dbReference type="Proteomes" id="UP000660021"/>
    </source>
</evidence>
<accession>A0ABR7HUL7</accession>
<reference evidence="1 2" key="1">
    <citation type="submission" date="2020-08" db="EMBL/GenBank/DDBJ databases">
        <title>Genome public.</title>
        <authorList>
            <person name="Liu C."/>
            <person name="Sun Q."/>
        </authorList>
    </citation>
    <scope>NUCLEOTIDE SEQUENCE [LARGE SCALE GENOMIC DNA]</scope>
    <source>
        <strain evidence="1 2">New-38</strain>
    </source>
</reference>
<keyword evidence="2" id="KW-1185">Reference proteome</keyword>
<sequence length="162" mass="17915">MYRWDNAPFYGVRETAANLGRTDGNYTPEQFQEDFPQFYRKDGEPLVPRTMLEEIIRMANASVQPDKWLESWRYAVGLYTAHYATLYLRTYAESSETPSQAAATGALVGVVKSATLGDSSVSYDTQAVTRGTEAWGDLNATTYGQMLANRAKLVGAGGSYVI</sequence>